<evidence type="ECO:0000313" key="15">
    <source>
        <dbReference type="Proteomes" id="UP000185696"/>
    </source>
</evidence>
<sequence length="927" mass="104028">MSLSGNDLDTLPPWIGELTKLTTLWVNRTRLSALPDTFGQLTRLTFLVLARSRFTELPAPVRPLGQLRYLYLDHNALTALPDWIAELTDLIALEVNDNRLTALPDGLTELAGLTSLRLEDNELTALPERFGALTGLTELRVENNRLTALPDSVAEITGLRELHVNNNRLPSLPDWLTALPALTELSVSANPLVSPPPEIAAAGSESLMAFIRAREQGSSQQWKSKLLVVGEGGVGKTSLVRALADEPHDPRERSTHGLMIRELAVPHPTEPDVRMGLSAWDFGGQQIYHATHQFFLTNRSLFLLLWNSRLGWEQGKLRYWLDIIIARAPESPVVLVATHLDDRPVDLPLYELRQEYPNIVDSVSIDNATRQGLDALRSRLATEAARLPLMGSEWPTTWLGAAEAVRRATDKHVTPARLWELMAGAGVTDADQRKYIAVALHELGDILYYSDDPELSQTVVLQPGWVNDYISMVLDSGQVDAAYGLLTREHLNELWADLDPGLRNHFLGMMDKYDLSYRIQGGQADDISLVVERLQWNPPDFETEWDDLGQRPNTREIRVLYRLNTMPPGIPTWFIARSHRFSKRLHWRTGALLGHGDGQHLALVRANRHHNTVELAVRGPTPASFFSVLDDGLNLTLERFPGLRISRQVPCRCTPAATPCHEMFDYEDLRSRLADTPPKDTIECRKSRRDISVPELLLGLAPSERDTSRMSMEQMSTVLTQVYERLEEHGDYIQRAFLKLQRQLQTQQEARCPSVFAIVPARRKLTGSTYELRLYCEEPGAWHRLPEPAGCYPVSRPAEWLRKLGPYLQHLLKGLKHAAPLVGPVLGVAVDKLDEQVKADLDLMKELVAQLPDEVEHKPELDRPDRTDAAPAVRATTEADHRSLEVMMAKLDPVRAWGGLSRTTTPEGLTLYLCADHVAGYRQPVTG</sequence>
<evidence type="ECO:0000256" key="2">
    <source>
        <dbReference type="ARBA" id="ARBA00022527"/>
    </source>
</evidence>
<dbReference type="Gene3D" id="3.30.70.1390">
    <property type="entry name" value="ROC domain from the Parkinson's disease-associated leucine-rich repeat kinase 2"/>
    <property type="match status" value="1"/>
</dbReference>
<dbReference type="EMBL" id="MSIF01000003">
    <property type="protein sequence ID" value="OLF12412.1"/>
    <property type="molecule type" value="Genomic_DNA"/>
</dbReference>
<dbReference type="GO" id="GO:0005524">
    <property type="term" value="F:ATP binding"/>
    <property type="evidence" value="ECO:0007669"/>
    <property type="project" value="UniProtKB-KW"/>
</dbReference>
<keyword evidence="15" id="KW-1185">Reference proteome</keyword>
<dbReference type="InterPro" id="IPR003591">
    <property type="entry name" value="Leu-rich_rpt_typical-subtyp"/>
</dbReference>
<comment type="catalytic activity">
    <reaction evidence="11">
        <text>L-seryl-[protein] + ATP = O-phospho-L-seryl-[protein] + ADP + H(+)</text>
        <dbReference type="Rhea" id="RHEA:17989"/>
        <dbReference type="Rhea" id="RHEA-COMP:9863"/>
        <dbReference type="Rhea" id="RHEA-COMP:11604"/>
        <dbReference type="ChEBI" id="CHEBI:15378"/>
        <dbReference type="ChEBI" id="CHEBI:29999"/>
        <dbReference type="ChEBI" id="CHEBI:30616"/>
        <dbReference type="ChEBI" id="CHEBI:83421"/>
        <dbReference type="ChEBI" id="CHEBI:456216"/>
        <dbReference type="EC" id="2.7.11.1"/>
    </reaction>
</comment>
<reference evidence="14 15" key="1">
    <citation type="submission" date="2016-12" db="EMBL/GenBank/DDBJ databases">
        <title>The draft genome sequence of Actinophytocola xinjiangensis.</title>
        <authorList>
            <person name="Wang W."/>
            <person name="Yuan L."/>
        </authorList>
    </citation>
    <scope>NUCLEOTIDE SEQUENCE [LARGE SCALE GENOMIC DNA]</scope>
    <source>
        <strain evidence="14 15">CGMCC 4.4663</strain>
    </source>
</reference>
<dbReference type="AlphaFoldDB" id="A0A7Z1B0S7"/>
<keyword evidence="6" id="KW-0547">Nucleotide-binding</keyword>
<dbReference type="Pfam" id="PF25497">
    <property type="entry name" value="COR-B"/>
    <property type="match status" value="1"/>
</dbReference>
<evidence type="ECO:0000256" key="4">
    <source>
        <dbReference type="ARBA" id="ARBA00022679"/>
    </source>
</evidence>
<dbReference type="Pfam" id="PF16095">
    <property type="entry name" value="COR-A"/>
    <property type="match status" value="1"/>
</dbReference>
<evidence type="ECO:0000256" key="11">
    <source>
        <dbReference type="ARBA" id="ARBA00048679"/>
    </source>
</evidence>
<dbReference type="Gene3D" id="3.80.10.10">
    <property type="entry name" value="Ribonuclease Inhibitor"/>
    <property type="match status" value="1"/>
</dbReference>
<comment type="caution">
    <text evidence="14">The sequence shown here is derived from an EMBL/GenBank/DDBJ whole genome shotgun (WGS) entry which is preliminary data.</text>
</comment>
<evidence type="ECO:0000256" key="6">
    <source>
        <dbReference type="ARBA" id="ARBA00022741"/>
    </source>
</evidence>
<feature type="domain" description="Roc" evidence="13">
    <location>
        <begin position="217"/>
        <end position="387"/>
    </location>
</feature>
<dbReference type="SMART" id="SM00369">
    <property type="entry name" value="LRR_TYP"/>
    <property type="match status" value="7"/>
</dbReference>
<dbReference type="PANTHER" id="PTHR45752:SF187">
    <property type="entry name" value="LEUCINE-RICH REPEAT AND IQ DOMAIN-CONTAINING PROTEIN 4"/>
    <property type="match status" value="1"/>
</dbReference>
<gene>
    <name evidence="14" type="ORF">BLA60_09370</name>
</gene>
<dbReference type="Gene3D" id="3.40.50.300">
    <property type="entry name" value="P-loop containing nucleotide triphosphate hydrolases"/>
    <property type="match status" value="1"/>
</dbReference>
<accession>A0A7Z1B0S7</accession>
<evidence type="ECO:0000256" key="3">
    <source>
        <dbReference type="ARBA" id="ARBA00022614"/>
    </source>
</evidence>
<dbReference type="InterPro" id="IPR036388">
    <property type="entry name" value="WH-like_DNA-bd_sf"/>
</dbReference>
<dbReference type="Gene3D" id="3.30.310.200">
    <property type="match status" value="1"/>
</dbReference>
<dbReference type="SUPFAM" id="SSF52540">
    <property type="entry name" value="P-loop containing nucleoside triphosphate hydrolases"/>
    <property type="match status" value="1"/>
</dbReference>
<dbReference type="InterPro" id="IPR020859">
    <property type="entry name" value="ROC"/>
</dbReference>
<keyword evidence="3" id="KW-0433">Leucine-rich repeat</keyword>
<evidence type="ECO:0000256" key="8">
    <source>
        <dbReference type="ARBA" id="ARBA00022840"/>
    </source>
</evidence>
<keyword evidence="4" id="KW-0808">Transferase</keyword>
<keyword evidence="7" id="KW-0418">Kinase</keyword>
<feature type="region of interest" description="Disordered" evidence="12">
    <location>
        <begin position="854"/>
        <end position="877"/>
    </location>
</feature>
<evidence type="ECO:0000256" key="10">
    <source>
        <dbReference type="ARBA" id="ARBA00047899"/>
    </source>
</evidence>
<dbReference type="Pfam" id="PF13855">
    <property type="entry name" value="LRR_8"/>
    <property type="match status" value="2"/>
</dbReference>
<comment type="catalytic activity">
    <reaction evidence="10">
        <text>L-threonyl-[protein] + ATP = O-phospho-L-threonyl-[protein] + ADP + H(+)</text>
        <dbReference type="Rhea" id="RHEA:46608"/>
        <dbReference type="Rhea" id="RHEA-COMP:11060"/>
        <dbReference type="Rhea" id="RHEA-COMP:11605"/>
        <dbReference type="ChEBI" id="CHEBI:15378"/>
        <dbReference type="ChEBI" id="CHEBI:30013"/>
        <dbReference type="ChEBI" id="CHEBI:30616"/>
        <dbReference type="ChEBI" id="CHEBI:61977"/>
        <dbReference type="ChEBI" id="CHEBI:456216"/>
        <dbReference type="EC" id="2.7.11.1"/>
    </reaction>
</comment>
<dbReference type="InterPro" id="IPR027417">
    <property type="entry name" value="P-loop_NTPase"/>
</dbReference>
<dbReference type="Pfam" id="PF08477">
    <property type="entry name" value="Roc"/>
    <property type="match status" value="1"/>
</dbReference>
<evidence type="ECO:0000256" key="5">
    <source>
        <dbReference type="ARBA" id="ARBA00022737"/>
    </source>
</evidence>
<dbReference type="InterPro" id="IPR032171">
    <property type="entry name" value="COR-A"/>
</dbReference>
<dbReference type="InterPro" id="IPR001611">
    <property type="entry name" value="Leu-rich_rpt"/>
</dbReference>
<dbReference type="Proteomes" id="UP000185696">
    <property type="component" value="Unassembled WGS sequence"/>
</dbReference>
<dbReference type="InterPro" id="IPR032675">
    <property type="entry name" value="LRR_dom_sf"/>
</dbReference>
<keyword evidence="8" id="KW-0067">ATP-binding</keyword>
<dbReference type="PRINTS" id="PR00449">
    <property type="entry name" value="RASTRNSFRMNG"/>
</dbReference>
<dbReference type="SMART" id="SM00364">
    <property type="entry name" value="LRR_BAC"/>
    <property type="match status" value="6"/>
</dbReference>
<dbReference type="SUPFAM" id="SSF52058">
    <property type="entry name" value="L domain-like"/>
    <property type="match status" value="1"/>
</dbReference>
<dbReference type="InterPro" id="IPR050715">
    <property type="entry name" value="LRR-SigEffector_domain"/>
</dbReference>
<keyword evidence="2" id="KW-0723">Serine/threonine-protein kinase</keyword>
<keyword evidence="9" id="KW-0342">GTP-binding</keyword>
<dbReference type="GO" id="GO:0004674">
    <property type="term" value="F:protein serine/threonine kinase activity"/>
    <property type="evidence" value="ECO:0007669"/>
    <property type="project" value="UniProtKB-KW"/>
</dbReference>
<evidence type="ECO:0000259" key="13">
    <source>
        <dbReference type="PROSITE" id="PS51424"/>
    </source>
</evidence>
<protein>
    <recommendedName>
        <fullName evidence="1">non-specific serine/threonine protein kinase</fullName>
        <ecNumber evidence="1">2.7.11.1</ecNumber>
    </recommendedName>
</protein>
<dbReference type="Gene3D" id="1.10.10.10">
    <property type="entry name" value="Winged helix-like DNA-binding domain superfamily/Winged helix DNA-binding domain"/>
    <property type="match status" value="1"/>
</dbReference>
<evidence type="ECO:0000256" key="7">
    <source>
        <dbReference type="ARBA" id="ARBA00022777"/>
    </source>
</evidence>
<evidence type="ECO:0000256" key="9">
    <source>
        <dbReference type="ARBA" id="ARBA00023134"/>
    </source>
</evidence>
<name>A0A7Z1B0S7_9PSEU</name>
<dbReference type="InterPro" id="IPR057263">
    <property type="entry name" value="COR-B"/>
</dbReference>
<organism evidence="14 15">
    <name type="scientific">Actinophytocola xinjiangensis</name>
    <dbReference type="NCBI Taxonomy" id="485602"/>
    <lineage>
        <taxon>Bacteria</taxon>
        <taxon>Bacillati</taxon>
        <taxon>Actinomycetota</taxon>
        <taxon>Actinomycetes</taxon>
        <taxon>Pseudonocardiales</taxon>
        <taxon>Pseudonocardiaceae</taxon>
    </lineage>
</organism>
<keyword evidence="5" id="KW-0677">Repeat</keyword>
<feature type="compositionally biased region" description="Basic and acidic residues" evidence="12">
    <location>
        <begin position="854"/>
        <end position="868"/>
    </location>
</feature>
<dbReference type="PANTHER" id="PTHR45752">
    <property type="entry name" value="LEUCINE-RICH REPEAT-CONTAINING"/>
    <property type="match status" value="1"/>
</dbReference>
<evidence type="ECO:0000256" key="12">
    <source>
        <dbReference type="SAM" id="MobiDB-lite"/>
    </source>
</evidence>
<evidence type="ECO:0000313" key="14">
    <source>
        <dbReference type="EMBL" id="OLF12412.1"/>
    </source>
</evidence>
<dbReference type="EC" id="2.7.11.1" evidence="1"/>
<evidence type="ECO:0000256" key="1">
    <source>
        <dbReference type="ARBA" id="ARBA00012513"/>
    </source>
</evidence>
<dbReference type="PROSITE" id="PS51424">
    <property type="entry name" value="ROC"/>
    <property type="match status" value="1"/>
</dbReference>
<proteinExistence type="predicted"/>